<dbReference type="GO" id="GO:0004180">
    <property type="term" value="F:carboxypeptidase activity"/>
    <property type="evidence" value="ECO:0007669"/>
    <property type="project" value="UniProtKB-KW"/>
</dbReference>
<keyword evidence="1" id="KW-0121">Carboxypeptidase</keyword>
<dbReference type="RefSeq" id="WP_073005460.1">
    <property type="nucleotide sequence ID" value="NZ_FQZO01000002.1"/>
</dbReference>
<dbReference type="STRING" id="1121298.SAMN05444401_1680"/>
<protein>
    <submittedName>
        <fullName evidence="1">Carboxypeptidase regulatory-like domain-containing protein</fullName>
    </submittedName>
</protein>
<evidence type="ECO:0000313" key="2">
    <source>
        <dbReference type="Proteomes" id="UP000184080"/>
    </source>
</evidence>
<dbReference type="SUPFAM" id="SSF49478">
    <property type="entry name" value="Cna protein B-type domain"/>
    <property type="match status" value="1"/>
</dbReference>
<dbReference type="Pfam" id="PF13620">
    <property type="entry name" value="CarboxypepD_reg"/>
    <property type="match status" value="1"/>
</dbReference>
<keyword evidence="1" id="KW-0645">Protease</keyword>
<gene>
    <name evidence="1" type="ORF">SAMN05444401_1680</name>
</gene>
<dbReference type="OrthoDB" id="1924619at2"/>
<reference evidence="1 2" key="1">
    <citation type="submission" date="2016-11" db="EMBL/GenBank/DDBJ databases">
        <authorList>
            <person name="Jaros S."/>
            <person name="Januszkiewicz K."/>
            <person name="Wedrychowicz H."/>
        </authorList>
    </citation>
    <scope>NUCLEOTIDE SEQUENCE [LARGE SCALE GENOMIC DNA]</scope>
    <source>
        <strain evidence="1 2">DSM 21864</strain>
    </source>
</reference>
<dbReference type="Proteomes" id="UP000184080">
    <property type="component" value="Unassembled WGS sequence"/>
</dbReference>
<dbReference type="InterPro" id="IPR008969">
    <property type="entry name" value="CarboxyPept-like_regulatory"/>
</dbReference>
<sequence length="216" mass="23952">MPSFDEYVLEINNLKQKAPKQEALPDKAVSPSTMVEATSEETLKIDIKTPINKSEPSNFIYGFITEENGKAIEDALVELKSLKDDSKFIASTLTNLQGEYLFSSLDSGIYSISVSKEGYITKNTSNIALQNHQYLGQSLVLSVDPMVNMSSVQGIITDDITGKLLEDIIVGLYSRVNDIEVLIKSTVTNNEGRYAFYMLPPGEYKIKASSFRKEDA</sequence>
<dbReference type="EMBL" id="FQZO01000002">
    <property type="protein sequence ID" value="SHI88517.1"/>
    <property type="molecule type" value="Genomic_DNA"/>
</dbReference>
<proteinExistence type="predicted"/>
<organism evidence="1 2">
    <name type="scientific">Clostridium amylolyticum</name>
    <dbReference type="NCBI Taxonomy" id="1121298"/>
    <lineage>
        <taxon>Bacteria</taxon>
        <taxon>Bacillati</taxon>
        <taxon>Bacillota</taxon>
        <taxon>Clostridia</taxon>
        <taxon>Eubacteriales</taxon>
        <taxon>Clostridiaceae</taxon>
        <taxon>Clostridium</taxon>
    </lineage>
</organism>
<dbReference type="Gene3D" id="2.60.40.1120">
    <property type="entry name" value="Carboxypeptidase-like, regulatory domain"/>
    <property type="match status" value="2"/>
</dbReference>
<evidence type="ECO:0000313" key="1">
    <source>
        <dbReference type="EMBL" id="SHI88517.1"/>
    </source>
</evidence>
<name>A0A1M6ESS8_9CLOT</name>
<dbReference type="SUPFAM" id="SSF49464">
    <property type="entry name" value="Carboxypeptidase regulatory domain-like"/>
    <property type="match status" value="1"/>
</dbReference>
<keyword evidence="1" id="KW-0378">Hydrolase</keyword>
<dbReference type="AlphaFoldDB" id="A0A1M6ESS8"/>
<accession>A0A1M6ESS8</accession>
<keyword evidence="2" id="KW-1185">Reference proteome</keyword>